<reference evidence="1" key="1">
    <citation type="submission" date="2021-07" db="EMBL/GenBank/DDBJ databases">
        <title>Characterization of violacein-producing bacteria and related species.</title>
        <authorList>
            <person name="Wilson H.S."/>
            <person name="De Leon M.E."/>
        </authorList>
    </citation>
    <scope>NUCLEOTIDE SEQUENCE</scope>
    <source>
        <strain evidence="1">HSC-15S17</strain>
    </source>
</reference>
<evidence type="ECO:0000313" key="3">
    <source>
        <dbReference type="Proteomes" id="UP001155901"/>
    </source>
</evidence>
<dbReference type="AlphaFoldDB" id="A0AA41H5W5"/>
<dbReference type="RefSeq" id="WP_217940795.1">
    <property type="nucleotide sequence ID" value="NZ_JAHTGR010000002.1"/>
</dbReference>
<reference evidence="2" key="2">
    <citation type="submission" date="2022-03" db="EMBL/GenBank/DDBJ databases">
        <title>Genome Encyclopedia of Bacteria and Archaea VI: Functional Genomics of Type Strains.</title>
        <authorList>
            <person name="Whitman W."/>
        </authorList>
    </citation>
    <scope>NUCLEOTIDE SEQUENCE</scope>
    <source>
        <strain evidence="2">HSC-15S17</strain>
    </source>
</reference>
<keyword evidence="4" id="KW-1185">Reference proteome</keyword>
<gene>
    <name evidence="1" type="ORF">KVP70_03915</name>
    <name evidence="2" type="ORF">L1274_004177</name>
</gene>
<dbReference type="Proteomes" id="UP001155901">
    <property type="component" value="Unassembled WGS sequence"/>
</dbReference>
<dbReference type="Proteomes" id="UP001162889">
    <property type="component" value="Unassembled WGS sequence"/>
</dbReference>
<dbReference type="EMBL" id="JAHTGR010000002">
    <property type="protein sequence ID" value="MBV6320071.1"/>
    <property type="molecule type" value="Genomic_DNA"/>
</dbReference>
<protein>
    <recommendedName>
        <fullName evidence="5">DUF4145 domain-containing protein</fullName>
    </recommendedName>
</protein>
<comment type="caution">
    <text evidence="1">The sequence shown here is derived from an EMBL/GenBank/DDBJ whole genome shotgun (WGS) entry which is preliminary data.</text>
</comment>
<evidence type="ECO:0008006" key="5">
    <source>
        <dbReference type="Google" id="ProtNLM"/>
    </source>
</evidence>
<evidence type="ECO:0000313" key="4">
    <source>
        <dbReference type="Proteomes" id="UP001162889"/>
    </source>
</evidence>
<name>A0AA41H5W5_9BURK</name>
<evidence type="ECO:0000313" key="2">
    <source>
        <dbReference type="EMBL" id="MCP2010437.1"/>
    </source>
</evidence>
<sequence>MTKLEAATHQLSVAIQLFYSGDYLSSLTLAGAAEEILGKLSQRAGKPVAVDEITQFHADDIDAAIPENQRKTVLLGVLNRGRNQAKHANDPEETHIVFDHTEPLQMIMRALPMAFNLDESMLVHKPKLDAWIQAHPDAFD</sequence>
<accession>A0AA41H5W5</accession>
<proteinExistence type="predicted"/>
<dbReference type="EMBL" id="JALJZU010000008">
    <property type="protein sequence ID" value="MCP2010437.1"/>
    <property type="molecule type" value="Genomic_DNA"/>
</dbReference>
<evidence type="ECO:0000313" key="1">
    <source>
        <dbReference type="EMBL" id="MBV6320071.1"/>
    </source>
</evidence>
<organism evidence="1 3">
    <name type="scientific">Duganella violaceipulchra</name>
    <dbReference type="NCBI Taxonomy" id="2849652"/>
    <lineage>
        <taxon>Bacteria</taxon>
        <taxon>Pseudomonadati</taxon>
        <taxon>Pseudomonadota</taxon>
        <taxon>Betaproteobacteria</taxon>
        <taxon>Burkholderiales</taxon>
        <taxon>Oxalobacteraceae</taxon>
        <taxon>Telluria group</taxon>
        <taxon>Duganella</taxon>
    </lineage>
</organism>